<proteinExistence type="predicted"/>
<name>A0A8H4YFZ3_FUSOX</name>
<accession>A0A8H4YFZ3</accession>
<dbReference type="AlphaFoldDB" id="A0A8H4YFZ3"/>
<evidence type="ECO:0000313" key="3">
    <source>
        <dbReference type="Proteomes" id="UP000558688"/>
    </source>
</evidence>
<evidence type="ECO:0000256" key="1">
    <source>
        <dbReference type="SAM" id="MobiDB-lite"/>
    </source>
</evidence>
<reference evidence="2" key="1">
    <citation type="submission" date="2020-02" db="EMBL/GenBank/DDBJ databases">
        <title>Identification and distribution of gene clusters putatively required for synthesis of sphingolipid metabolism inhibitors in phylogenetically diverse species of the filamentous fungus Fusarium.</title>
        <authorList>
            <person name="Kim H.-S."/>
            <person name="Busman M."/>
            <person name="Brown D.W."/>
            <person name="Divon H."/>
            <person name="Uhlig S."/>
            <person name="Proctor R.H."/>
        </authorList>
    </citation>
    <scope>NUCLEOTIDE SEQUENCE [LARGE SCALE GENOMIC DNA]</scope>
    <source>
        <strain evidence="2">NRRL 39464</strain>
    </source>
</reference>
<dbReference type="EMBL" id="JAAFOW010005008">
    <property type="protein sequence ID" value="KAF5227309.1"/>
    <property type="molecule type" value="Genomic_DNA"/>
</dbReference>
<sequence length="55" mass="5469">MTAPAPTTTAAAGTAAPSTTDDTASTITVNTKAPANNFPPAKTDKPRPHVCGTCQ</sequence>
<comment type="caution">
    <text evidence="2">The sequence shown here is derived from an EMBL/GenBank/DDBJ whole genome shotgun (WGS) entry which is preliminary data.</text>
</comment>
<feature type="region of interest" description="Disordered" evidence="1">
    <location>
        <begin position="1"/>
        <end position="55"/>
    </location>
</feature>
<evidence type="ECO:0000313" key="2">
    <source>
        <dbReference type="EMBL" id="KAF5227309.1"/>
    </source>
</evidence>
<dbReference type="Proteomes" id="UP000558688">
    <property type="component" value="Unassembled WGS sequence"/>
</dbReference>
<feature type="compositionally biased region" description="Low complexity" evidence="1">
    <location>
        <begin position="1"/>
        <end position="26"/>
    </location>
</feature>
<gene>
    <name evidence="2" type="ORF">FOXYS1_16107</name>
</gene>
<protein>
    <submittedName>
        <fullName evidence="2">Uncharacterized protein</fullName>
    </submittedName>
</protein>
<organism evidence="2 3">
    <name type="scientific">Fusarium oxysporum</name>
    <name type="common">Fusarium vascular wilt</name>
    <dbReference type="NCBI Taxonomy" id="5507"/>
    <lineage>
        <taxon>Eukaryota</taxon>
        <taxon>Fungi</taxon>
        <taxon>Dikarya</taxon>
        <taxon>Ascomycota</taxon>
        <taxon>Pezizomycotina</taxon>
        <taxon>Sordariomycetes</taxon>
        <taxon>Hypocreomycetidae</taxon>
        <taxon>Hypocreales</taxon>
        <taxon>Nectriaceae</taxon>
        <taxon>Fusarium</taxon>
        <taxon>Fusarium oxysporum species complex</taxon>
    </lineage>
</organism>
<feature type="non-terminal residue" evidence="2">
    <location>
        <position position="1"/>
    </location>
</feature>